<name>A0AAN8LFA7_9TELE</name>
<sequence>MLLDPVQAVWSPGLLVPVMRGLAAKTAQTLQQSPVEWRLVIGGTPRTTSQEHLANLRILISRKKHMMEAIPSDTASDTNNSGLHAINMERSWMHCKQSRRSRT</sequence>
<gene>
    <name evidence="1" type="ORF">J4Q44_G00192920</name>
</gene>
<comment type="caution">
    <text evidence="1">The sequence shown here is derived from an EMBL/GenBank/DDBJ whole genome shotgun (WGS) entry which is preliminary data.</text>
</comment>
<organism evidence="1 2">
    <name type="scientific">Coregonus suidteri</name>
    <dbReference type="NCBI Taxonomy" id="861788"/>
    <lineage>
        <taxon>Eukaryota</taxon>
        <taxon>Metazoa</taxon>
        <taxon>Chordata</taxon>
        <taxon>Craniata</taxon>
        <taxon>Vertebrata</taxon>
        <taxon>Euteleostomi</taxon>
        <taxon>Actinopterygii</taxon>
        <taxon>Neopterygii</taxon>
        <taxon>Teleostei</taxon>
        <taxon>Protacanthopterygii</taxon>
        <taxon>Salmoniformes</taxon>
        <taxon>Salmonidae</taxon>
        <taxon>Coregoninae</taxon>
        <taxon>Coregonus</taxon>
    </lineage>
</organism>
<evidence type="ECO:0000313" key="1">
    <source>
        <dbReference type="EMBL" id="KAK6311237.1"/>
    </source>
</evidence>
<protein>
    <submittedName>
        <fullName evidence="1">Uncharacterized protein</fullName>
    </submittedName>
</protein>
<keyword evidence="2" id="KW-1185">Reference proteome</keyword>
<evidence type="ECO:0000313" key="2">
    <source>
        <dbReference type="Proteomes" id="UP001356427"/>
    </source>
</evidence>
<accession>A0AAN8LFA7</accession>
<dbReference type="EMBL" id="JAGTTL010000016">
    <property type="protein sequence ID" value="KAK6311237.1"/>
    <property type="molecule type" value="Genomic_DNA"/>
</dbReference>
<dbReference type="AlphaFoldDB" id="A0AAN8LFA7"/>
<reference evidence="1 2" key="1">
    <citation type="submission" date="2021-04" db="EMBL/GenBank/DDBJ databases">
        <authorList>
            <person name="De Guttry C."/>
            <person name="Zahm M."/>
            <person name="Klopp C."/>
            <person name="Cabau C."/>
            <person name="Louis A."/>
            <person name="Berthelot C."/>
            <person name="Parey E."/>
            <person name="Roest Crollius H."/>
            <person name="Montfort J."/>
            <person name="Robinson-Rechavi M."/>
            <person name="Bucao C."/>
            <person name="Bouchez O."/>
            <person name="Gislard M."/>
            <person name="Lluch J."/>
            <person name="Milhes M."/>
            <person name="Lampietro C."/>
            <person name="Lopez Roques C."/>
            <person name="Donnadieu C."/>
            <person name="Braasch I."/>
            <person name="Desvignes T."/>
            <person name="Postlethwait J."/>
            <person name="Bobe J."/>
            <person name="Wedekind C."/>
            <person name="Guiguen Y."/>
        </authorList>
    </citation>
    <scope>NUCLEOTIDE SEQUENCE [LARGE SCALE GENOMIC DNA]</scope>
    <source>
        <strain evidence="1">Cs_M1</strain>
        <tissue evidence="1">Blood</tissue>
    </source>
</reference>
<proteinExistence type="predicted"/>
<dbReference type="Proteomes" id="UP001356427">
    <property type="component" value="Unassembled WGS sequence"/>
</dbReference>